<reference evidence="3 4" key="1">
    <citation type="submission" date="2024-09" db="EMBL/GenBank/DDBJ databases">
        <authorList>
            <person name="Sun Q."/>
            <person name="Mori K."/>
        </authorList>
    </citation>
    <scope>NUCLEOTIDE SEQUENCE [LARGE SCALE GENOMIC DNA]</scope>
    <source>
        <strain evidence="3 4">JCM 13519</strain>
    </source>
</reference>
<dbReference type="Gene3D" id="2.130.10.10">
    <property type="entry name" value="YVTN repeat-like/Quinoprotein amine dehydrogenase"/>
    <property type="match status" value="2"/>
</dbReference>
<feature type="domain" description="Fibronectin type-III" evidence="2">
    <location>
        <begin position="186"/>
        <end position="274"/>
    </location>
</feature>
<dbReference type="EMBL" id="JBHMBH010000019">
    <property type="protein sequence ID" value="MFB9714108.1"/>
    <property type="molecule type" value="Genomic_DNA"/>
</dbReference>
<evidence type="ECO:0000256" key="1">
    <source>
        <dbReference type="SAM" id="Phobius"/>
    </source>
</evidence>
<dbReference type="Gene3D" id="2.60.40.10">
    <property type="entry name" value="Immunoglobulins"/>
    <property type="match status" value="1"/>
</dbReference>
<keyword evidence="1" id="KW-0472">Membrane</keyword>
<dbReference type="InterPro" id="IPR015943">
    <property type="entry name" value="WD40/YVTN_repeat-like_dom_sf"/>
</dbReference>
<dbReference type="PROSITE" id="PS50853">
    <property type="entry name" value="FN3"/>
    <property type="match status" value="1"/>
</dbReference>
<proteinExistence type="predicted"/>
<protein>
    <submittedName>
        <fullName evidence="3">WD40/YVTN/BNR-like repeat-containing protein</fullName>
    </submittedName>
</protein>
<sequence>MAPPNFVRHFPRPALASERGAFDLPSIITGVVVVGILAAGVLAAIFGIIPFAQDNGAKQDTAAIRTAEAVAKTKDGHYMDSAGLVAAGYLPPAVLSAAPDNSSDPSGFARVSATGRYNYKVSADAAGTCYAGVARSGTGNVYYSTNKTPDPQELAPTTDTGCATVDSTQTLVTAVGGYPAKYIVAAPSGFTGSLSTNTSAIFSWAVASGATGYLVETSVNGGPWTTVAASQPGTNIVITGNQGDKISGRVSSVNAAGTSTPTLSIAVSLPTGPNFASPVVWTKRTAAPAGTWNDLAASSDATKIFASQNGGLYRSADSGATWTKLPAPSATWGKVASSADGTRLMALASNSDIYISADSGATWAKKQSISGLVAIGSSADSKNLISAVYDSAIYTSNNYGASWTGHNLAYSDMWNQVHVSADGTTMTATNGYDPNLYISRDGGVTWSKSPTTNGIGGLALSSDGKTILVAMGTSLRVSTDSGVTFAPASTGVPTNLSFMQFAISSDGTKMVASSSSSQAGAYPGVYTSTDTGKTWIYQNAVGTASTSGTNTAFVSTSADGGKIVAAYTSMFTGAYGG</sequence>
<dbReference type="SUPFAM" id="SSF110296">
    <property type="entry name" value="Oligoxyloglucan reducing end-specific cellobiohydrolase"/>
    <property type="match status" value="2"/>
</dbReference>
<evidence type="ECO:0000313" key="3">
    <source>
        <dbReference type="EMBL" id="MFB9714108.1"/>
    </source>
</evidence>
<dbReference type="CDD" id="cd15482">
    <property type="entry name" value="Sialidase_non-viral"/>
    <property type="match status" value="1"/>
</dbReference>
<name>A0ABV5UPR9_9MICC</name>
<dbReference type="InterPro" id="IPR013783">
    <property type="entry name" value="Ig-like_fold"/>
</dbReference>
<keyword evidence="1" id="KW-0812">Transmembrane</keyword>
<keyword evidence="1" id="KW-1133">Transmembrane helix</keyword>
<evidence type="ECO:0000259" key="2">
    <source>
        <dbReference type="PROSITE" id="PS50853"/>
    </source>
</evidence>
<keyword evidence="4" id="KW-1185">Reference proteome</keyword>
<comment type="caution">
    <text evidence="3">The sequence shown here is derived from an EMBL/GenBank/DDBJ whole genome shotgun (WGS) entry which is preliminary data.</text>
</comment>
<feature type="transmembrane region" description="Helical" evidence="1">
    <location>
        <begin position="27"/>
        <end position="49"/>
    </location>
</feature>
<dbReference type="PANTHER" id="PTHR12106:SF27">
    <property type="entry name" value="SORTILIN-RELATED RECEPTOR"/>
    <property type="match status" value="1"/>
</dbReference>
<accession>A0ABV5UPR9</accession>
<dbReference type="PANTHER" id="PTHR12106">
    <property type="entry name" value="SORTILIN RELATED"/>
    <property type="match status" value="1"/>
</dbReference>
<dbReference type="RefSeq" id="WP_345043364.1">
    <property type="nucleotide sequence ID" value="NZ_BAABED010000001.1"/>
</dbReference>
<gene>
    <name evidence="3" type="ORF">ACFFPI_08045</name>
</gene>
<dbReference type="InterPro" id="IPR050310">
    <property type="entry name" value="VPS10-sortilin"/>
</dbReference>
<organism evidence="3 4">
    <name type="scientific">Arthrobacter methylotrophus</name>
    <dbReference type="NCBI Taxonomy" id="121291"/>
    <lineage>
        <taxon>Bacteria</taxon>
        <taxon>Bacillati</taxon>
        <taxon>Actinomycetota</taxon>
        <taxon>Actinomycetes</taxon>
        <taxon>Micrococcales</taxon>
        <taxon>Micrococcaceae</taxon>
        <taxon>Arthrobacter</taxon>
    </lineage>
</organism>
<dbReference type="Proteomes" id="UP001589536">
    <property type="component" value="Unassembled WGS sequence"/>
</dbReference>
<dbReference type="InterPro" id="IPR003961">
    <property type="entry name" value="FN3_dom"/>
</dbReference>
<evidence type="ECO:0000313" key="4">
    <source>
        <dbReference type="Proteomes" id="UP001589536"/>
    </source>
</evidence>